<keyword evidence="7" id="KW-0418">Kinase</keyword>
<dbReference type="SMART" id="SM00086">
    <property type="entry name" value="PAC"/>
    <property type="match status" value="2"/>
</dbReference>
<evidence type="ECO:0000259" key="5">
    <source>
        <dbReference type="PROSITE" id="PS50112"/>
    </source>
</evidence>
<dbReference type="InterPro" id="IPR000700">
    <property type="entry name" value="PAS-assoc_C"/>
</dbReference>
<feature type="domain" description="PAS" evidence="5">
    <location>
        <begin position="269"/>
        <end position="339"/>
    </location>
</feature>
<dbReference type="EMBL" id="LDOU01000007">
    <property type="protein sequence ID" value="KLV09930.1"/>
    <property type="molecule type" value="Genomic_DNA"/>
</dbReference>
<dbReference type="InterPro" id="IPR035965">
    <property type="entry name" value="PAS-like_dom_sf"/>
</dbReference>
<dbReference type="PRINTS" id="PR00344">
    <property type="entry name" value="BCTRLSENSOR"/>
</dbReference>
<dbReference type="InterPro" id="IPR036890">
    <property type="entry name" value="HATPase_C_sf"/>
</dbReference>
<dbReference type="Pfam" id="PF00512">
    <property type="entry name" value="HisKA"/>
    <property type="match status" value="1"/>
</dbReference>
<dbReference type="SUPFAM" id="SSF47384">
    <property type="entry name" value="Homodimeric domain of signal transducing histidine kinase"/>
    <property type="match status" value="1"/>
</dbReference>
<reference evidence="7 8" key="1">
    <citation type="submission" date="2015-05" db="EMBL/GenBank/DDBJ databases">
        <title>Photobacterium galathea sp. nov.</title>
        <authorList>
            <person name="Machado H."/>
            <person name="Gram L."/>
        </authorList>
    </citation>
    <scope>NUCLEOTIDE SEQUENCE [LARGE SCALE GENOMIC DNA]</scope>
    <source>
        <strain evidence="7 8">DSM 22954</strain>
    </source>
</reference>
<dbReference type="InterPro" id="IPR003661">
    <property type="entry name" value="HisK_dim/P_dom"/>
</dbReference>
<feature type="domain" description="Histidine kinase" evidence="4">
    <location>
        <begin position="536"/>
        <end position="784"/>
    </location>
</feature>
<dbReference type="Gene3D" id="1.10.287.130">
    <property type="match status" value="1"/>
</dbReference>
<dbReference type="PROSITE" id="PS50113">
    <property type="entry name" value="PAC"/>
    <property type="match status" value="1"/>
</dbReference>
<dbReference type="PROSITE" id="PS50112">
    <property type="entry name" value="PAS"/>
    <property type="match status" value="1"/>
</dbReference>
<dbReference type="SUPFAM" id="SSF55874">
    <property type="entry name" value="ATPase domain of HSP90 chaperone/DNA topoisomerase II/histidine kinase"/>
    <property type="match status" value="1"/>
</dbReference>
<dbReference type="CDD" id="cd00082">
    <property type="entry name" value="HisKA"/>
    <property type="match status" value="1"/>
</dbReference>
<dbReference type="SMART" id="SM00091">
    <property type="entry name" value="PAS"/>
    <property type="match status" value="2"/>
</dbReference>
<dbReference type="SUPFAM" id="SSF55785">
    <property type="entry name" value="PYP-like sensor domain (PAS domain)"/>
    <property type="match status" value="2"/>
</dbReference>
<accession>A0A0J1HE62</accession>
<keyword evidence="3" id="KW-0597">Phosphoprotein</keyword>
<evidence type="ECO:0000313" key="8">
    <source>
        <dbReference type="Proteomes" id="UP000035909"/>
    </source>
</evidence>
<dbReference type="SMART" id="SM00388">
    <property type="entry name" value="HisKA"/>
    <property type="match status" value="1"/>
</dbReference>
<dbReference type="InterPro" id="IPR004358">
    <property type="entry name" value="Sig_transdc_His_kin-like_C"/>
</dbReference>
<dbReference type="PANTHER" id="PTHR43065">
    <property type="entry name" value="SENSOR HISTIDINE KINASE"/>
    <property type="match status" value="1"/>
</dbReference>
<comment type="catalytic activity">
    <reaction evidence="1">
        <text>ATP + protein L-histidine = ADP + protein N-phospho-L-histidine.</text>
        <dbReference type="EC" id="2.7.13.3"/>
    </reaction>
</comment>
<evidence type="ECO:0000256" key="2">
    <source>
        <dbReference type="ARBA" id="ARBA00012438"/>
    </source>
</evidence>
<evidence type="ECO:0000313" key="7">
    <source>
        <dbReference type="EMBL" id="KLV09930.1"/>
    </source>
</evidence>
<dbReference type="InterPro" id="IPR005467">
    <property type="entry name" value="His_kinase_dom"/>
</dbReference>
<protein>
    <recommendedName>
        <fullName evidence="2">histidine kinase</fullName>
        <ecNumber evidence="2">2.7.13.3</ecNumber>
    </recommendedName>
</protein>
<dbReference type="NCBIfam" id="TIGR00229">
    <property type="entry name" value="sensory_box"/>
    <property type="match status" value="1"/>
</dbReference>
<dbReference type="AlphaFoldDB" id="A0A0J1HE62"/>
<comment type="caution">
    <text evidence="7">The sequence shown here is derived from an EMBL/GenBank/DDBJ whole genome shotgun (WGS) entry which is preliminary data.</text>
</comment>
<dbReference type="Pfam" id="PF08447">
    <property type="entry name" value="PAS_3"/>
    <property type="match status" value="1"/>
</dbReference>
<dbReference type="OrthoDB" id="1931120at2"/>
<gene>
    <name evidence="7" type="ORF">ABT57_09665</name>
</gene>
<keyword evidence="7" id="KW-0808">Transferase</keyword>
<sequence>MESEQARLYLDLWLRLLQQGSAAEQAAALCRYASYWPGVQQAYWLSWQPNEQIYAHDGGGPALPPGQGDPLQASDATLHEQLLRQVCVPLPDIRQGETWLAGRLRRAGITQGGAIALMPGGQTADGHGVLVVATEQSCHAEPLGAMGTMLKALLANRPEQPPAVMLLQSDPLPGVRFDRQATPKAMNAAMQNLLAHRPESSLQSLLPVNYVQLITSCLHQKRAIGEVESEWEGKYLLWQFLPEPSLASVLVRCRDATEEIRSKREAAVASRLYRLITENTTDLISRHTPDGRFLDASPASWTLLGYWPEALRGLSVRKLLHPRDRGHSLSLAADALERDGYLTLTYRIRHHDGHYLWFETACRGIRETYTGDVVEIVCISRDITARVRAEEKNRRLAEVVRANTDLVLFTDSQWQLTMVNPSARQALGICEQSPLPNLAQLLTPQDFARLRQEGWPGAIRLGAWTSEVKLLPLNQQTGFVASLVLLAHKGAGGQYYFSLVARDMTERELREAEQRRHQDELAHTARLVTMGELASGIAHELNQPLAAVMNYASASQRYLKTLPQTPDNTVRVAEGLRLISDQASHAAAVISRLRSFLRKGSRNIQLLDIDTVIREAMDLCAWEASRHKVTIQYRAIDSEKGEDGDMQKKTLHAKTILSAMKTGEGETLPPVYGDAVLLEQVLINLLRNAIEANWEHRPQQESQVDITVSTCADWLYIRVSDQGPGLRSDQHDLLFTPFYTSKPDGLGLGLSMSRTIVEGFGGGLDVESSNGVGLTFCCWLPLRSNTEK</sequence>
<dbReference type="Pfam" id="PF02518">
    <property type="entry name" value="HATPase_c"/>
    <property type="match status" value="1"/>
</dbReference>
<organism evidence="7 8">
    <name type="scientific">Photobacterium ganghwense</name>
    <dbReference type="NCBI Taxonomy" id="320778"/>
    <lineage>
        <taxon>Bacteria</taxon>
        <taxon>Pseudomonadati</taxon>
        <taxon>Pseudomonadota</taxon>
        <taxon>Gammaproteobacteria</taxon>
        <taxon>Vibrionales</taxon>
        <taxon>Vibrionaceae</taxon>
        <taxon>Photobacterium</taxon>
    </lineage>
</organism>
<dbReference type="InterPro" id="IPR036097">
    <property type="entry name" value="HisK_dim/P_sf"/>
</dbReference>
<dbReference type="Gene3D" id="3.30.450.20">
    <property type="entry name" value="PAS domain"/>
    <property type="match status" value="2"/>
</dbReference>
<dbReference type="InterPro" id="IPR013655">
    <property type="entry name" value="PAS_fold_3"/>
</dbReference>
<dbReference type="PANTHER" id="PTHR43065:SF42">
    <property type="entry name" value="TWO-COMPONENT SENSOR PPRA"/>
    <property type="match status" value="1"/>
</dbReference>
<feature type="domain" description="PAC" evidence="6">
    <location>
        <begin position="342"/>
        <end position="395"/>
    </location>
</feature>
<evidence type="ECO:0000259" key="6">
    <source>
        <dbReference type="PROSITE" id="PS50113"/>
    </source>
</evidence>
<dbReference type="InterPro" id="IPR000014">
    <property type="entry name" value="PAS"/>
</dbReference>
<evidence type="ECO:0000256" key="1">
    <source>
        <dbReference type="ARBA" id="ARBA00000085"/>
    </source>
</evidence>
<dbReference type="GO" id="GO:0000155">
    <property type="term" value="F:phosphorelay sensor kinase activity"/>
    <property type="evidence" value="ECO:0007669"/>
    <property type="project" value="InterPro"/>
</dbReference>
<evidence type="ECO:0000259" key="4">
    <source>
        <dbReference type="PROSITE" id="PS50109"/>
    </source>
</evidence>
<proteinExistence type="predicted"/>
<dbReference type="Proteomes" id="UP000035909">
    <property type="component" value="Unassembled WGS sequence"/>
</dbReference>
<dbReference type="Gene3D" id="3.30.565.10">
    <property type="entry name" value="Histidine kinase-like ATPase, C-terminal domain"/>
    <property type="match status" value="1"/>
</dbReference>
<name>A0A0J1HE62_9GAMM</name>
<dbReference type="STRING" id="320778.ABT57_09665"/>
<dbReference type="SMART" id="SM00387">
    <property type="entry name" value="HATPase_c"/>
    <property type="match status" value="1"/>
</dbReference>
<dbReference type="PROSITE" id="PS50109">
    <property type="entry name" value="HIS_KIN"/>
    <property type="match status" value="1"/>
</dbReference>
<keyword evidence="8" id="KW-1185">Reference proteome</keyword>
<dbReference type="InterPro" id="IPR001610">
    <property type="entry name" value="PAC"/>
</dbReference>
<dbReference type="InterPro" id="IPR003594">
    <property type="entry name" value="HATPase_dom"/>
</dbReference>
<dbReference type="EC" id="2.7.13.3" evidence="2"/>
<dbReference type="RefSeq" id="WP_047885019.1">
    <property type="nucleotide sequence ID" value="NZ_CP071326.1"/>
</dbReference>
<dbReference type="CDD" id="cd00130">
    <property type="entry name" value="PAS"/>
    <property type="match status" value="2"/>
</dbReference>
<evidence type="ECO:0000256" key="3">
    <source>
        <dbReference type="ARBA" id="ARBA00022553"/>
    </source>
</evidence>
<dbReference type="PATRIC" id="fig|320778.3.peg.2108"/>